<evidence type="ECO:0008006" key="4">
    <source>
        <dbReference type="Google" id="ProtNLM"/>
    </source>
</evidence>
<dbReference type="AlphaFoldDB" id="A0A0P7XS12"/>
<evidence type="ECO:0000313" key="3">
    <source>
        <dbReference type="Proteomes" id="UP000050421"/>
    </source>
</evidence>
<dbReference type="EMBL" id="LJXT01000002">
    <property type="protein sequence ID" value="KPQ20075.1"/>
    <property type="molecule type" value="Genomic_DNA"/>
</dbReference>
<proteinExistence type="predicted"/>
<dbReference type="eggNOG" id="COG2849">
    <property type="taxonomic scope" value="Bacteria"/>
</dbReference>
<dbReference type="Gene3D" id="2.20.110.10">
    <property type="entry name" value="Histone H3 K4-specific methyltransferase SET7/9 N-terminal domain"/>
    <property type="match status" value="5"/>
</dbReference>
<dbReference type="PATRIC" id="fig|1305737.6.peg.553"/>
<dbReference type="OrthoDB" id="7342920at2"/>
<dbReference type="Pfam" id="PF07661">
    <property type="entry name" value="MORN_2"/>
    <property type="match status" value="7"/>
</dbReference>
<feature type="signal peptide" evidence="1">
    <location>
        <begin position="1"/>
        <end position="17"/>
    </location>
</feature>
<reference evidence="2 3" key="1">
    <citation type="submission" date="2015-09" db="EMBL/GenBank/DDBJ databases">
        <title>Identification and resolution of microdiversity through metagenomic sequencing of parallel consortia.</title>
        <authorList>
            <person name="Nelson W.C."/>
            <person name="Romine M.F."/>
            <person name="Lindemann S.R."/>
        </authorList>
    </citation>
    <scope>NUCLEOTIDE SEQUENCE [LARGE SCALE GENOMIC DNA]</scope>
    <source>
        <strain evidence="2">HL-49</strain>
    </source>
</reference>
<dbReference type="Gene3D" id="3.90.930.1">
    <property type="match status" value="1"/>
</dbReference>
<dbReference type="PANTHER" id="PTHR33706">
    <property type="entry name" value="MORN VARIANT REPEAT PROTEIN"/>
    <property type="match status" value="1"/>
</dbReference>
<dbReference type="STRING" id="1305737.GCA_000526355_00506"/>
<name>A0A0P7XS12_9BACT</name>
<sequence>MRYLLIILLFLSSPLLAQDNQLVKLYNKDSTVVSTGVVSNQQRQGLWKYFDAKTNKLITEGNFEDNVQDGKWTTYHPDGKKRMELEYKNGKLFGPAKIYDADGYLKRDLIFQDSVLIGNFVEYYGKTGQPSYIEPKRVLTEGQYDKGKKIGQWITYHPFGEVYIREFYENGLRQGPYLEYDQEGNLMTEGVYKEGKLESTFKRYSYAGQVMEEGEYKNGNKVGKWTYYFPDTKQVEAEETYDDRGNRIGTWKFYYDNRRLARVEKYESGIAVGTWEEYYPNKKLAKRKTYELGVPVGKYEEYFESGEVSVEGQYENGMKTGIWKSYFPDGVLYSIGEYRNDTKTGLWKYFNKIGILIAEGEYDLGMENGQWVYYYDGGQLKSIGTYKLGFEDGIWGLFYDNKQLTQEETWDNGRLMNVSEYRSYDGTSTYDKGTLEDGNGTRITYYVNGKKESEGNFVSGKAEGVWTFYHENARKASEGTMKDGKKEGAWRYYSASGRLIDLINYQDDEIVADRENTLRINQ</sequence>
<dbReference type="Proteomes" id="UP000050421">
    <property type="component" value="Unassembled WGS sequence"/>
</dbReference>
<dbReference type="SUPFAM" id="SSF82185">
    <property type="entry name" value="Histone H3 K4-specific methyltransferase SET7/9 N-terminal domain"/>
    <property type="match status" value="5"/>
</dbReference>
<gene>
    <name evidence="2" type="ORF">HLUCCX10_00475</name>
</gene>
<feature type="chain" id="PRO_5006145608" description="Antitoxin component YwqK of the YwqJK toxin-antitoxin module" evidence="1">
    <location>
        <begin position="18"/>
        <end position="522"/>
    </location>
</feature>
<comment type="caution">
    <text evidence="2">The sequence shown here is derived from an EMBL/GenBank/DDBJ whole genome shotgun (WGS) entry which is preliminary data.</text>
</comment>
<keyword evidence="1" id="KW-0732">Signal</keyword>
<evidence type="ECO:0000256" key="1">
    <source>
        <dbReference type="SAM" id="SignalP"/>
    </source>
</evidence>
<evidence type="ECO:0000313" key="2">
    <source>
        <dbReference type="EMBL" id="KPQ20075.1"/>
    </source>
</evidence>
<protein>
    <recommendedName>
        <fullName evidence="4">Antitoxin component YwqK of the YwqJK toxin-antitoxin module</fullName>
    </recommendedName>
</protein>
<dbReference type="InterPro" id="IPR011652">
    <property type="entry name" value="MORN_2"/>
</dbReference>
<accession>A0A0P7XS12</accession>
<organism evidence="2 3">
    <name type="scientific">Algoriphagus marincola HL-49</name>
    <dbReference type="NCBI Taxonomy" id="1305737"/>
    <lineage>
        <taxon>Bacteria</taxon>
        <taxon>Pseudomonadati</taxon>
        <taxon>Bacteroidota</taxon>
        <taxon>Cytophagia</taxon>
        <taxon>Cytophagales</taxon>
        <taxon>Cyclobacteriaceae</taxon>
        <taxon>Algoriphagus</taxon>
    </lineage>
</organism>
<dbReference type="PANTHER" id="PTHR33706:SF1">
    <property type="entry name" value="TPR REPEAT PROTEIN"/>
    <property type="match status" value="1"/>
</dbReference>